<evidence type="ECO:0000313" key="9">
    <source>
        <dbReference type="EMBL" id="HJC35750.1"/>
    </source>
</evidence>
<keyword evidence="4 8" id="KW-0812">Transmembrane</keyword>
<reference evidence="9" key="1">
    <citation type="journal article" date="2021" name="PeerJ">
        <title>Extensive microbial diversity within the chicken gut microbiome revealed by metagenomics and culture.</title>
        <authorList>
            <person name="Gilroy R."/>
            <person name="Ravi A."/>
            <person name="Getino M."/>
            <person name="Pursley I."/>
            <person name="Horton D.L."/>
            <person name="Alikhan N.F."/>
            <person name="Baker D."/>
            <person name="Gharbi K."/>
            <person name="Hall N."/>
            <person name="Watson M."/>
            <person name="Adriaenssens E.M."/>
            <person name="Foster-Nyarko E."/>
            <person name="Jarju S."/>
            <person name="Secka A."/>
            <person name="Antonio M."/>
            <person name="Oren A."/>
            <person name="Chaudhuri R.R."/>
            <person name="La Ragione R."/>
            <person name="Hildebrand F."/>
            <person name="Pallen M.J."/>
        </authorList>
    </citation>
    <scope>NUCLEOTIDE SEQUENCE</scope>
    <source>
        <strain evidence="9">CHK187-11901</strain>
    </source>
</reference>
<dbReference type="GO" id="GO:0005886">
    <property type="term" value="C:plasma membrane"/>
    <property type="evidence" value="ECO:0007669"/>
    <property type="project" value="UniProtKB-SubCell"/>
</dbReference>
<feature type="transmembrane region" description="Helical" evidence="8">
    <location>
        <begin position="133"/>
        <end position="155"/>
    </location>
</feature>
<evidence type="ECO:0000256" key="5">
    <source>
        <dbReference type="ARBA" id="ARBA00022960"/>
    </source>
</evidence>
<dbReference type="GO" id="GO:0008360">
    <property type="term" value="P:regulation of cell shape"/>
    <property type="evidence" value="ECO:0007669"/>
    <property type="project" value="UniProtKB-KW"/>
</dbReference>
<reference evidence="9" key="2">
    <citation type="submission" date="2021-04" db="EMBL/GenBank/DDBJ databases">
        <authorList>
            <person name="Gilroy R."/>
        </authorList>
    </citation>
    <scope>NUCLEOTIDE SEQUENCE</scope>
    <source>
        <strain evidence="9">CHK187-11901</strain>
    </source>
</reference>
<protein>
    <submittedName>
        <fullName evidence="9">Rod shape-determining protein MreD</fullName>
    </submittedName>
</protein>
<dbReference type="Proteomes" id="UP000823896">
    <property type="component" value="Unassembled WGS sequence"/>
</dbReference>
<comment type="caution">
    <text evidence="9">The sequence shown here is derived from an EMBL/GenBank/DDBJ whole genome shotgun (WGS) entry which is preliminary data.</text>
</comment>
<evidence type="ECO:0000256" key="1">
    <source>
        <dbReference type="ARBA" id="ARBA00004651"/>
    </source>
</evidence>
<keyword evidence="7 8" id="KW-0472">Membrane</keyword>
<dbReference type="NCBIfam" id="TIGR03426">
    <property type="entry name" value="shape_MreD"/>
    <property type="match status" value="1"/>
</dbReference>
<evidence type="ECO:0000256" key="8">
    <source>
        <dbReference type="SAM" id="Phobius"/>
    </source>
</evidence>
<comment type="similarity">
    <text evidence="2">Belongs to the MreD family.</text>
</comment>
<proteinExistence type="inferred from homology"/>
<organism evidence="9 10">
    <name type="scientific">Candidatus Merdibacter merdavium</name>
    <dbReference type="NCBI Taxonomy" id="2838692"/>
    <lineage>
        <taxon>Bacteria</taxon>
        <taxon>Bacillati</taxon>
        <taxon>Bacillota</taxon>
        <taxon>Erysipelotrichia</taxon>
        <taxon>Erysipelotrichales</taxon>
        <taxon>Erysipelotrichaceae</taxon>
        <taxon>Merdibacter</taxon>
    </lineage>
</organism>
<comment type="subcellular location">
    <subcellularLocation>
        <location evidence="1">Cell membrane</location>
        <topology evidence="1">Multi-pass membrane protein</topology>
    </subcellularLocation>
</comment>
<dbReference type="AlphaFoldDB" id="A0A9D2NR17"/>
<evidence type="ECO:0000256" key="3">
    <source>
        <dbReference type="ARBA" id="ARBA00022475"/>
    </source>
</evidence>
<keyword evidence="6 8" id="KW-1133">Transmembrane helix</keyword>
<feature type="transmembrane region" description="Helical" evidence="8">
    <location>
        <begin position="101"/>
        <end position="121"/>
    </location>
</feature>
<dbReference type="EMBL" id="DWWM01000006">
    <property type="protein sequence ID" value="HJC35750.1"/>
    <property type="molecule type" value="Genomic_DNA"/>
</dbReference>
<sequence>MTNWLFFGLCTLADIAISALFPGSFLMNDLIFLPSVGFCSLVLVIREAELLDRCLTAFLYGLLVDLFVTDTFLQHALVYLIIALLLQLWSRHMGDSMLESIILCIATIFVKDLLIFLYMRVSGVSEMQFAAWIVNYEFLSIIGNGVLVFAVVMLVRIKNDYQRMKALKIRQEEKIRWYSLRSKK</sequence>
<keyword evidence="3" id="KW-1003">Cell membrane</keyword>
<evidence type="ECO:0000256" key="4">
    <source>
        <dbReference type="ARBA" id="ARBA00022692"/>
    </source>
</evidence>
<accession>A0A9D2NR17</accession>
<keyword evidence="5" id="KW-0133">Cell shape</keyword>
<gene>
    <name evidence="9" type="primary">mreD</name>
    <name evidence="9" type="ORF">H9702_01285</name>
</gene>
<feature type="transmembrane region" description="Helical" evidence="8">
    <location>
        <begin position="72"/>
        <end position="89"/>
    </location>
</feature>
<name>A0A9D2NR17_9FIRM</name>
<dbReference type="InterPro" id="IPR007227">
    <property type="entry name" value="Cell_shape_determining_MreD"/>
</dbReference>
<evidence type="ECO:0000256" key="2">
    <source>
        <dbReference type="ARBA" id="ARBA00007776"/>
    </source>
</evidence>
<evidence type="ECO:0000313" key="10">
    <source>
        <dbReference type="Proteomes" id="UP000823896"/>
    </source>
</evidence>
<evidence type="ECO:0000256" key="6">
    <source>
        <dbReference type="ARBA" id="ARBA00022989"/>
    </source>
</evidence>
<evidence type="ECO:0000256" key="7">
    <source>
        <dbReference type="ARBA" id="ARBA00023136"/>
    </source>
</evidence>